<sequence length="361" mass="40769">MKLFCTPLAVCITAGLMLITCLILGLISQNPESQDFLSRIGLRSFKDSPWFISSTMLFLLVLGMFIIEQYRLHPKNTSPHLFTGIWVVVFGILMSNLSIQRYLWIGWKDVPKWEATLQSPDPQSKKLPFAIEVSQYRTDYYPPVIYIVDSKTGRVLPLEKPTSMPIDIAQYKEYAAGKGSAQQKQIQEWDIKLVEYLPHAWVHFTDGQYSAESTQDEGNAPAAKVEMKSNLTGETKTTWLSCGSALQLPSFLRLDSSRLIGMEDPVPSHFIAHLNLYEIQGDTGIIRLDSVWPNHPIGIDGYDIYLKSVKTEAGLWNPDVQLELVKDPWKPVVYGGLGLILLSLLEMLIKGLFCKKKQSND</sequence>
<feature type="transmembrane region" description="Helical" evidence="1">
    <location>
        <begin position="6"/>
        <end position="27"/>
    </location>
</feature>
<keyword evidence="1" id="KW-0812">Transmembrane</keyword>
<keyword evidence="1" id="KW-0472">Membrane</keyword>
<comment type="caution">
    <text evidence="2">The sequence shown here is derived from an EMBL/GenBank/DDBJ whole genome shotgun (WGS) entry which is preliminary data.</text>
</comment>
<keyword evidence="1" id="KW-1133">Transmembrane helix</keyword>
<evidence type="ECO:0000313" key="3">
    <source>
        <dbReference type="Proteomes" id="UP000823612"/>
    </source>
</evidence>
<dbReference type="EMBL" id="JADIMZ010000154">
    <property type="protein sequence ID" value="MBO8433593.1"/>
    <property type="molecule type" value="Genomic_DNA"/>
</dbReference>
<evidence type="ECO:0008006" key="4">
    <source>
        <dbReference type="Google" id="ProtNLM"/>
    </source>
</evidence>
<evidence type="ECO:0000256" key="1">
    <source>
        <dbReference type="SAM" id="Phobius"/>
    </source>
</evidence>
<gene>
    <name evidence="2" type="ORF">IAB08_09940</name>
</gene>
<name>A0A9D9DU59_9BACT</name>
<organism evidence="2 3">
    <name type="scientific">Candidatus Pullibacteroides excrementavium</name>
    <dbReference type="NCBI Taxonomy" id="2840905"/>
    <lineage>
        <taxon>Bacteria</taxon>
        <taxon>Pseudomonadati</taxon>
        <taxon>Bacteroidota</taxon>
        <taxon>Bacteroidia</taxon>
        <taxon>Bacteroidales</taxon>
        <taxon>Candidatus Pullibacteroides</taxon>
    </lineage>
</organism>
<evidence type="ECO:0000313" key="2">
    <source>
        <dbReference type="EMBL" id="MBO8433593.1"/>
    </source>
</evidence>
<accession>A0A9D9DU59</accession>
<feature type="transmembrane region" description="Helical" evidence="1">
    <location>
        <begin position="79"/>
        <end position="99"/>
    </location>
</feature>
<proteinExistence type="predicted"/>
<feature type="transmembrane region" description="Helical" evidence="1">
    <location>
        <begin position="48"/>
        <end position="67"/>
    </location>
</feature>
<dbReference type="AlphaFoldDB" id="A0A9D9DU59"/>
<reference evidence="2" key="2">
    <citation type="journal article" date="2021" name="PeerJ">
        <title>Extensive microbial diversity within the chicken gut microbiome revealed by metagenomics and culture.</title>
        <authorList>
            <person name="Gilroy R."/>
            <person name="Ravi A."/>
            <person name="Getino M."/>
            <person name="Pursley I."/>
            <person name="Horton D.L."/>
            <person name="Alikhan N.F."/>
            <person name="Baker D."/>
            <person name="Gharbi K."/>
            <person name="Hall N."/>
            <person name="Watson M."/>
            <person name="Adriaenssens E.M."/>
            <person name="Foster-Nyarko E."/>
            <person name="Jarju S."/>
            <person name="Secka A."/>
            <person name="Antonio M."/>
            <person name="Oren A."/>
            <person name="Chaudhuri R.R."/>
            <person name="La Ragione R."/>
            <person name="Hildebrand F."/>
            <person name="Pallen M.J."/>
        </authorList>
    </citation>
    <scope>NUCLEOTIDE SEQUENCE</scope>
    <source>
        <strain evidence="2">2889</strain>
    </source>
</reference>
<reference evidence="2" key="1">
    <citation type="submission" date="2020-10" db="EMBL/GenBank/DDBJ databases">
        <authorList>
            <person name="Gilroy R."/>
        </authorList>
    </citation>
    <scope>NUCLEOTIDE SEQUENCE</scope>
    <source>
        <strain evidence="2">2889</strain>
    </source>
</reference>
<protein>
    <recommendedName>
        <fullName evidence="4">ResB-like domain-containing protein</fullName>
    </recommendedName>
</protein>
<dbReference type="Proteomes" id="UP000823612">
    <property type="component" value="Unassembled WGS sequence"/>
</dbReference>
<feature type="transmembrane region" description="Helical" evidence="1">
    <location>
        <begin position="332"/>
        <end position="353"/>
    </location>
</feature>